<protein>
    <recommendedName>
        <fullName evidence="9">Cell division protein FtsQ</fullName>
    </recommendedName>
</protein>
<keyword evidence="5 9" id="KW-0812">Transmembrane</keyword>
<organism evidence="12 13">
    <name type="scientific">Jeongeupia naejangsanensis</name>
    <dbReference type="NCBI Taxonomy" id="613195"/>
    <lineage>
        <taxon>Bacteria</taxon>
        <taxon>Pseudomonadati</taxon>
        <taxon>Pseudomonadota</taxon>
        <taxon>Betaproteobacteria</taxon>
        <taxon>Neisseriales</taxon>
        <taxon>Chitinibacteraceae</taxon>
        <taxon>Jeongeupia</taxon>
    </lineage>
</organism>
<dbReference type="InterPro" id="IPR013685">
    <property type="entry name" value="POTRA_FtsQ_type"/>
</dbReference>
<comment type="caution">
    <text evidence="12">The sequence shown here is derived from an EMBL/GenBank/DDBJ whole genome shotgun (WGS) entry which is preliminary data.</text>
</comment>
<feature type="transmembrane region" description="Helical" evidence="9">
    <location>
        <begin position="7"/>
        <end position="32"/>
    </location>
</feature>
<dbReference type="EMBL" id="JAESND010000005">
    <property type="protein sequence ID" value="MBM3116520.1"/>
    <property type="molecule type" value="Genomic_DNA"/>
</dbReference>
<dbReference type="InterPro" id="IPR005548">
    <property type="entry name" value="Cell_div_FtsQ/DivIB_C"/>
</dbReference>
<dbReference type="InterPro" id="IPR034746">
    <property type="entry name" value="POTRA"/>
</dbReference>
<keyword evidence="4 9" id="KW-0132">Cell division</keyword>
<evidence type="ECO:0000256" key="1">
    <source>
        <dbReference type="ARBA" id="ARBA00004370"/>
    </source>
</evidence>
<accession>A0ABS2BLM9</accession>
<proteinExistence type="inferred from homology"/>
<evidence type="ECO:0000256" key="5">
    <source>
        <dbReference type="ARBA" id="ARBA00022692"/>
    </source>
</evidence>
<keyword evidence="3 9" id="KW-0997">Cell inner membrane</keyword>
<dbReference type="Gene3D" id="3.40.50.11690">
    <property type="entry name" value="Cell division protein FtsQ/DivIB"/>
    <property type="match status" value="1"/>
</dbReference>
<keyword evidence="13" id="KW-1185">Reference proteome</keyword>
<evidence type="ECO:0000313" key="12">
    <source>
        <dbReference type="EMBL" id="MBM3116520.1"/>
    </source>
</evidence>
<dbReference type="Gene3D" id="3.10.20.310">
    <property type="entry name" value="membrane protein fhac"/>
    <property type="match status" value="1"/>
</dbReference>
<dbReference type="PANTHER" id="PTHR35851">
    <property type="entry name" value="CELL DIVISION PROTEIN FTSQ"/>
    <property type="match status" value="1"/>
</dbReference>
<keyword evidence="7 9" id="KW-0472">Membrane</keyword>
<evidence type="ECO:0000256" key="9">
    <source>
        <dbReference type="HAMAP-Rule" id="MF_00911"/>
    </source>
</evidence>
<evidence type="ECO:0000256" key="7">
    <source>
        <dbReference type="ARBA" id="ARBA00023136"/>
    </source>
</evidence>
<keyword evidence="8 9" id="KW-0131">Cell cycle</keyword>
<comment type="function">
    <text evidence="9">Essential cell division protein. May link together the upstream cell division proteins, which are predominantly cytoplasmic, with the downstream cell division proteins, which are predominantly periplasmic. May control correct divisome assembly.</text>
</comment>
<dbReference type="Proteomes" id="UP000809431">
    <property type="component" value="Unassembled WGS sequence"/>
</dbReference>
<keyword evidence="6 9" id="KW-1133">Transmembrane helix</keyword>
<sequence>MWDRPQLLMWFANLLTAMAVLLLFYSLVFLTIHSPLFPVRQVKIDGELSHVTREQLQYVIKNELKGTFFTLDLDKTRQAFEKLPWVREVNVRRRWPDRLEVSIEEQHAYARWGNVALLNTYGERFDAASNDALPVLEGPEGTEKLMVEGYRMLKEAMAPLQKAPTHLWLSPRRAWRFQLDNGVVVEVGRDDAIERVHRFAVAYPNSLALIAEKHPFEYVDLRYPNGFAVRLPAYKPEEAAKPGARPAAKPAAKASAPAAVKPKPRSASA</sequence>
<evidence type="ECO:0000256" key="6">
    <source>
        <dbReference type="ARBA" id="ARBA00022989"/>
    </source>
</evidence>
<keyword evidence="2 9" id="KW-1003">Cell membrane</keyword>
<dbReference type="GO" id="GO:0051301">
    <property type="term" value="P:cell division"/>
    <property type="evidence" value="ECO:0007669"/>
    <property type="project" value="UniProtKB-KW"/>
</dbReference>
<name>A0ABS2BLM9_9NEIS</name>
<comment type="subunit">
    <text evidence="9">Part of a complex composed of FtsB, FtsL and FtsQ.</text>
</comment>
<evidence type="ECO:0000256" key="10">
    <source>
        <dbReference type="SAM" id="MobiDB-lite"/>
    </source>
</evidence>
<evidence type="ECO:0000259" key="11">
    <source>
        <dbReference type="PROSITE" id="PS51779"/>
    </source>
</evidence>
<dbReference type="Pfam" id="PF08478">
    <property type="entry name" value="POTRA_1"/>
    <property type="match status" value="1"/>
</dbReference>
<dbReference type="HAMAP" id="MF_00911">
    <property type="entry name" value="FtsQ_subfam"/>
    <property type="match status" value="1"/>
</dbReference>
<feature type="domain" description="POTRA" evidence="11">
    <location>
        <begin position="37"/>
        <end position="106"/>
    </location>
</feature>
<gene>
    <name evidence="9" type="primary">ftsQ</name>
    <name evidence="12" type="ORF">JMJ54_11825</name>
</gene>
<evidence type="ECO:0000256" key="8">
    <source>
        <dbReference type="ARBA" id="ARBA00023306"/>
    </source>
</evidence>
<evidence type="ECO:0000256" key="4">
    <source>
        <dbReference type="ARBA" id="ARBA00022618"/>
    </source>
</evidence>
<evidence type="ECO:0000256" key="3">
    <source>
        <dbReference type="ARBA" id="ARBA00022519"/>
    </source>
</evidence>
<feature type="compositionally biased region" description="Low complexity" evidence="10">
    <location>
        <begin position="241"/>
        <end position="269"/>
    </location>
</feature>
<evidence type="ECO:0000313" key="13">
    <source>
        <dbReference type="Proteomes" id="UP000809431"/>
    </source>
</evidence>
<reference evidence="12 13" key="1">
    <citation type="submission" date="2021-01" db="EMBL/GenBank/DDBJ databases">
        <title>Draft Genome Sequence and Polyhydroxyalkanoate Biosynthetic Potential of Jeongeupia naejangsanensis Type Strain DSM 24253.</title>
        <authorList>
            <person name="Turrini P."/>
            <person name="Artuso I."/>
            <person name="Lugli G.A."/>
            <person name="Frangipani E."/>
            <person name="Ventura M."/>
            <person name="Visca P."/>
        </authorList>
    </citation>
    <scope>NUCLEOTIDE SEQUENCE [LARGE SCALE GENOMIC DNA]</scope>
    <source>
        <strain evidence="12 13">DSM 24253</strain>
    </source>
</reference>
<dbReference type="PANTHER" id="PTHR35851:SF1">
    <property type="entry name" value="CELL DIVISION PROTEIN FTSQ"/>
    <property type="match status" value="1"/>
</dbReference>
<feature type="region of interest" description="Disordered" evidence="10">
    <location>
        <begin position="239"/>
        <end position="269"/>
    </location>
</feature>
<dbReference type="Pfam" id="PF03799">
    <property type="entry name" value="FtsQ_DivIB_C"/>
    <property type="match status" value="1"/>
</dbReference>
<evidence type="ECO:0000256" key="2">
    <source>
        <dbReference type="ARBA" id="ARBA00022475"/>
    </source>
</evidence>
<comment type="similarity">
    <text evidence="9">Belongs to the FtsQ/DivIB family. FtsQ subfamily.</text>
</comment>
<dbReference type="InterPro" id="IPR026579">
    <property type="entry name" value="FtsQ"/>
</dbReference>
<dbReference type="InterPro" id="IPR045335">
    <property type="entry name" value="FtsQ_C_sf"/>
</dbReference>
<dbReference type="PROSITE" id="PS51779">
    <property type="entry name" value="POTRA"/>
    <property type="match status" value="1"/>
</dbReference>
<comment type="subcellular location">
    <subcellularLocation>
        <location evidence="9">Cell inner membrane</location>
        <topology evidence="9">Single-pass type II membrane protein</topology>
    </subcellularLocation>
    <subcellularLocation>
        <location evidence="1">Membrane</location>
    </subcellularLocation>
    <text evidence="9">Localizes to the division septum.</text>
</comment>